<keyword evidence="4" id="KW-0804">Transcription</keyword>
<dbReference type="AlphaFoldDB" id="A0A4Y7NL46"/>
<reference evidence="8" key="1">
    <citation type="submission" date="2018-08" db="EMBL/GenBank/DDBJ databases">
        <authorList>
            <person name="Cornetti L."/>
        </authorList>
    </citation>
    <scope>NUCLEOTIDE SEQUENCE</scope>
    <source>
        <strain evidence="8">BE-ASS</strain>
    </source>
</reference>
<gene>
    <name evidence="8" type="primary">EOG090X0IS7</name>
</gene>
<feature type="compositionally biased region" description="Basic and acidic residues" evidence="7">
    <location>
        <begin position="23"/>
        <end position="39"/>
    </location>
</feature>
<sequence length="259" mass="29660">MPVAHNDAHGRDKEDSEGDGEHEEMMDHLSIAHDSDKGGTSDGDSSEDSGSEDSSEMDEDECENRRSECLDDMIDLEKQFSYLKEQLYRERITQIENKLQEVMTEQATEYLGPLADLREAVAVRTQVAGILRQLRLENIQNKAIAEEVAATQDFESRKALLMDSIKESLNEKIRRLEEDRNQVGLLECDSFLKSRSLQGFGSSPFRSDDRESKEKDKRRKPIIVTGPYIVYMLSEADIMEDWTMIRKALTATKRKDYPL</sequence>
<dbReference type="Pfam" id="PF08598">
    <property type="entry name" value="Sds3"/>
    <property type="match status" value="1"/>
</dbReference>
<evidence type="ECO:0000256" key="7">
    <source>
        <dbReference type="SAM" id="MobiDB-lite"/>
    </source>
</evidence>
<organism evidence="8">
    <name type="scientific">Scapholeberis mucronata</name>
    <dbReference type="NCBI Taxonomy" id="202097"/>
    <lineage>
        <taxon>Eukaryota</taxon>
        <taxon>Metazoa</taxon>
        <taxon>Ecdysozoa</taxon>
        <taxon>Arthropoda</taxon>
        <taxon>Crustacea</taxon>
        <taxon>Branchiopoda</taxon>
        <taxon>Diplostraca</taxon>
        <taxon>Cladocera</taxon>
        <taxon>Anomopoda</taxon>
        <taxon>Daphniidae</taxon>
        <taxon>Scapholeberis</taxon>
    </lineage>
</organism>
<feature type="compositionally biased region" description="Acidic residues" evidence="7">
    <location>
        <begin position="44"/>
        <end position="62"/>
    </location>
</feature>
<dbReference type="GO" id="GO:0005654">
    <property type="term" value="C:nucleoplasm"/>
    <property type="evidence" value="ECO:0007669"/>
    <property type="project" value="UniProtKB-ARBA"/>
</dbReference>
<evidence type="ECO:0000256" key="1">
    <source>
        <dbReference type="ARBA" id="ARBA00004123"/>
    </source>
</evidence>
<comment type="subcellular location">
    <subcellularLocation>
        <location evidence="1">Nucleus</location>
    </subcellularLocation>
</comment>
<evidence type="ECO:0000256" key="4">
    <source>
        <dbReference type="ARBA" id="ARBA00023163"/>
    </source>
</evidence>
<evidence type="ECO:0000256" key="5">
    <source>
        <dbReference type="ARBA" id="ARBA00023242"/>
    </source>
</evidence>
<keyword evidence="5" id="KW-0539">Nucleus</keyword>
<dbReference type="GO" id="GO:0010468">
    <property type="term" value="P:regulation of gene expression"/>
    <property type="evidence" value="ECO:0007669"/>
    <property type="project" value="UniProtKB-ARBA"/>
</dbReference>
<dbReference type="PANTHER" id="PTHR21964">
    <property type="entry name" value="BREAST CANCER METASTASIS-SUPPRESSOR 1"/>
    <property type="match status" value="1"/>
</dbReference>
<name>A0A4Y7NL46_9CRUS</name>
<proteinExistence type="evidence at transcript level"/>
<dbReference type="FunFam" id="1.20.5.1500:FF:000002">
    <property type="entry name" value="breast cancer metastasis-suppressor 1-like protein-A"/>
    <property type="match status" value="1"/>
</dbReference>
<keyword evidence="3" id="KW-0805">Transcription regulation</keyword>
<keyword evidence="2" id="KW-0678">Repressor</keyword>
<dbReference type="Gene3D" id="1.20.5.1500">
    <property type="match status" value="1"/>
</dbReference>
<accession>A0A4Y7NL46</accession>
<protein>
    <submittedName>
        <fullName evidence="8">EOG090X0IS7</fullName>
    </submittedName>
</protein>
<feature type="compositionally biased region" description="Basic and acidic residues" evidence="7">
    <location>
        <begin position="1"/>
        <end position="14"/>
    </location>
</feature>
<evidence type="ECO:0000256" key="6">
    <source>
        <dbReference type="ARBA" id="ARBA00038256"/>
    </source>
</evidence>
<feature type="region of interest" description="Disordered" evidence="7">
    <location>
        <begin position="1"/>
        <end position="65"/>
    </location>
</feature>
<evidence type="ECO:0000256" key="3">
    <source>
        <dbReference type="ARBA" id="ARBA00023015"/>
    </source>
</evidence>
<evidence type="ECO:0000313" key="8">
    <source>
        <dbReference type="EMBL" id="SVE93998.1"/>
    </source>
</evidence>
<comment type="similarity">
    <text evidence="6">Belongs to the BRMS1 family.</text>
</comment>
<dbReference type="EMBL" id="LR024379">
    <property type="protein sequence ID" value="SVE93998.1"/>
    <property type="molecule type" value="mRNA"/>
</dbReference>
<dbReference type="SMART" id="SM01401">
    <property type="entry name" value="Sds3"/>
    <property type="match status" value="1"/>
</dbReference>
<dbReference type="InterPro" id="IPR013907">
    <property type="entry name" value="Sds3"/>
</dbReference>
<evidence type="ECO:0000256" key="2">
    <source>
        <dbReference type="ARBA" id="ARBA00022491"/>
    </source>
</evidence>